<protein>
    <submittedName>
        <fullName evidence="1">Uncharacterized protein</fullName>
    </submittedName>
</protein>
<dbReference type="EMBL" id="BK015928">
    <property type="protein sequence ID" value="DAF85679.1"/>
    <property type="molecule type" value="Genomic_DNA"/>
</dbReference>
<sequence length="113" mass="12716">MRILKFHGYSDDTFGEYGETGQDVDNYGGLGPVQCVIDCGEQGRLMVIGQYTKASLDNGCWMIGVSKVEEYDDFPDWKIVAGYCAKVEYSPELVIEIPDGPFELEWYKNGVRV</sequence>
<proteinExistence type="predicted"/>
<accession>A0A8S5TU41</accession>
<reference evidence="1" key="1">
    <citation type="journal article" date="2021" name="Proc. Natl. Acad. Sci. U.S.A.">
        <title>A Catalog of Tens of Thousands of Viruses from Human Metagenomes Reveals Hidden Associations with Chronic Diseases.</title>
        <authorList>
            <person name="Tisza M.J."/>
            <person name="Buck C.B."/>
        </authorList>
    </citation>
    <scope>NUCLEOTIDE SEQUENCE</scope>
    <source>
        <strain evidence="1">CtYcY12</strain>
    </source>
</reference>
<name>A0A8S5TU41_9CAUD</name>
<organism evidence="1">
    <name type="scientific">Siphoviridae sp. ctYcY12</name>
    <dbReference type="NCBI Taxonomy" id="2825550"/>
    <lineage>
        <taxon>Viruses</taxon>
        <taxon>Duplodnaviria</taxon>
        <taxon>Heunggongvirae</taxon>
        <taxon>Uroviricota</taxon>
        <taxon>Caudoviricetes</taxon>
    </lineage>
</organism>
<evidence type="ECO:0000313" key="1">
    <source>
        <dbReference type="EMBL" id="DAF85679.1"/>
    </source>
</evidence>